<name>M1SC10_MORMO</name>
<reference evidence="1 2" key="1">
    <citation type="journal article" date="2012" name="BMC Genomics">
        <title>Whole-genome sequencing and identification of Morganella morganii KT pathogenicity-related genes.</title>
        <authorList>
            <person name="Chen Y.T."/>
            <person name="Peng H.L."/>
            <person name="Shia W.C."/>
            <person name="Hsu F.R."/>
            <person name="Ken C.F."/>
            <person name="Tsao Y.M."/>
            <person name="Chen C.H."/>
            <person name="Liu C.E."/>
            <person name="Hsieh M.F."/>
            <person name="Chen H.C."/>
            <person name="Tang C.Y."/>
            <person name="Ku T.H."/>
        </authorList>
    </citation>
    <scope>NUCLEOTIDE SEQUENCE [LARGE SCALE GENOMIC DNA]</scope>
    <source>
        <strain evidence="1 2">KT</strain>
    </source>
</reference>
<sequence length="71" mass="8330">MKWLMFFIPHYTTEEVAFDENEDTIYPVCSLSDVRPGEQFPWVGTMRSLSFMNFGYFPKLIGELRPFGLAK</sequence>
<evidence type="ECO:0000313" key="2">
    <source>
        <dbReference type="Proteomes" id="UP000011834"/>
    </source>
</evidence>
<accession>M1SC10</accession>
<dbReference type="AlphaFoldDB" id="M1SC10"/>
<protein>
    <submittedName>
        <fullName evidence="1">Uncharacterized protein</fullName>
    </submittedName>
</protein>
<proteinExistence type="predicted"/>
<dbReference type="KEGG" id="mmk:MU9_2909"/>
<evidence type="ECO:0000313" key="1">
    <source>
        <dbReference type="EMBL" id="AGG31954.1"/>
    </source>
</evidence>
<dbReference type="eggNOG" id="ENOG502ZSUR">
    <property type="taxonomic scope" value="Bacteria"/>
</dbReference>
<keyword evidence="2" id="KW-1185">Reference proteome</keyword>
<dbReference type="EMBL" id="CP004345">
    <property type="protein sequence ID" value="AGG31954.1"/>
    <property type="molecule type" value="Genomic_DNA"/>
</dbReference>
<dbReference type="Proteomes" id="UP000011834">
    <property type="component" value="Chromosome"/>
</dbReference>
<gene>
    <name evidence="1" type="ORF">MU9_2909</name>
</gene>
<dbReference type="HOGENOM" id="CLU_2735643_0_0_6"/>
<organism evidence="1 2">
    <name type="scientific">Morganella morganii subsp. morganii KT</name>
    <dbReference type="NCBI Taxonomy" id="1124991"/>
    <lineage>
        <taxon>Bacteria</taxon>
        <taxon>Pseudomonadati</taxon>
        <taxon>Pseudomonadota</taxon>
        <taxon>Gammaproteobacteria</taxon>
        <taxon>Enterobacterales</taxon>
        <taxon>Morganellaceae</taxon>
        <taxon>Morganella</taxon>
    </lineage>
</organism>